<proteinExistence type="predicted"/>
<evidence type="ECO:0000313" key="2">
    <source>
        <dbReference type="EMBL" id="SFJ23483.1"/>
    </source>
</evidence>
<dbReference type="AlphaFoldDB" id="A0A1I3PPS7"/>
<feature type="transmembrane region" description="Helical" evidence="1">
    <location>
        <begin position="7"/>
        <end position="22"/>
    </location>
</feature>
<name>A0A1I3PPS7_9FLAO</name>
<keyword evidence="1" id="KW-1133">Transmembrane helix</keyword>
<keyword evidence="3" id="KW-1185">Reference proteome</keyword>
<dbReference type="Proteomes" id="UP000199559">
    <property type="component" value="Unassembled WGS sequence"/>
</dbReference>
<evidence type="ECO:0000313" key="3">
    <source>
        <dbReference type="Proteomes" id="UP000199559"/>
    </source>
</evidence>
<dbReference type="STRING" id="1144750.SAMN05443431_105214"/>
<reference evidence="3" key="1">
    <citation type="submission" date="2016-10" db="EMBL/GenBank/DDBJ databases">
        <authorList>
            <person name="Varghese N."/>
            <person name="Submissions S."/>
        </authorList>
    </citation>
    <scope>NUCLEOTIDE SEQUENCE [LARGE SCALE GENOMIC DNA]</scope>
    <source>
        <strain evidence="3">DSM 28881</strain>
    </source>
</reference>
<sequence>MRIKIKYIALGLFLIDAFFIIINTKYRDQTLSVISGLNEAKFFFFLGTLSFIAYLILLKQKKAFKLVAIITVTSLSISMYNNLRLAKINYDRIQCIKGISEYFQYFEYDSCSKIEKKFKEDVINGKIKYFQDEYNFDLEFEERLRNKYNVELVGISCTRYSAMDCYNNLVKDHIKKITKR</sequence>
<keyword evidence="1" id="KW-0472">Membrane</keyword>
<accession>A0A1I3PPS7</accession>
<evidence type="ECO:0000256" key="1">
    <source>
        <dbReference type="SAM" id="Phobius"/>
    </source>
</evidence>
<gene>
    <name evidence="2" type="ORF">SAMN05443431_105214</name>
</gene>
<dbReference type="RefSeq" id="WP_090839933.1">
    <property type="nucleotide sequence ID" value="NZ_FORM01000005.1"/>
</dbReference>
<dbReference type="EMBL" id="FORM01000005">
    <property type="protein sequence ID" value="SFJ23483.1"/>
    <property type="molecule type" value="Genomic_DNA"/>
</dbReference>
<protein>
    <submittedName>
        <fullName evidence="2">Uncharacterized protein</fullName>
    </submittedName>
</protein>
<organism evidence="2 3">
    <name type="scientific">Olleya namhaensis</name>
    <dbReference type="NCBI Taxonomy" id="1144750"/>
    <lineage>
        <taxon>Bacteria</taxon>
        <taxon>Pseudomonadati</taxon>
        <taxon>Bacteroidota</taxon>
        <taxon>Flavobacteriia</taxon>
        <taxon>Flavobacteriales</taxon>
        <taxon>Flavobacteriaceae</taxon>
    </lineage>
</organism>
<feature type="transmembrane region" description="Helical" evidence="1">
    <location>
        <begin position="42"/>
        <end position="58"/>
    </location>
</feature>
<keyword evidence="1" id="KW-0812">Transmembrane</keyword>